<evidence type="ECO:0000256" key="1">
    <source>
        <dbReference type="SAM" id="Phobius"/>
    </source>
</evidence>
<gene>
    <name evidence="2" type="ORF">CAE01nite_14080</name>
</gene>
<dbReference type="RefSeq" id="WP_146902051.1">
    <property type="nucleotide sequence ID" value="NZ_BAAARM010000002.1"/>
</dbReference>
<dbReference type="AlphaFoldDB" id="A0A512DB28"/>
<keyword evidence="3" id="KW-1185">Reference proteome</keyword>
<keyword evidence="1" id="KW-0812">Transmembrane</keyword>
<dbReference type="Pfam" id="PF11292">
    <property type="entry name" value="DUF3093"/>
    <property type="match status" value="1"/>
</dbReference>
<dbReference type="EMBL" id="BJYY01000012">
    <property type="protein sequence ID" value="GEO33683.1"/>
    <property type="molecule type" value="Genomic_DNA"/>
</dbReference>
<organism evidence="2 3">
    <name type="scientific">Cellulomonas aerilata</name>
    <dbReference type="NCBI Taxonomy" id="515326"/>
    <lineage>
        <taxon>Bacteria</taxon>
        <taxon>Bacillati</taxon>
        <taxon>Actinomycetota</taxon>
        <taxon>Actinomycetes</taxon>
        <taxon>Micrococcales</taxon>
        <taxon>Cellulomonadaceae</taxon>
        <taxon>Cellulomonas</taxon>
    </lineage>
</organism>
<evidence type="ECO:0000313" key="3">
    <source>
        <dbReference type="Proteomes" id="UP000321181"/>
    </source>
</evidence>
<protein>
    <submittedName>
        <fullName evidence="2">Membrane protein</fullName>
    </submittedName>
</protein>
<keyword evidence="1" id="KW-0472">Membrane</keyword>
<evidence type="ECO:0000313" key="2">
    <source>
        <dbReference type="EMBL" id="GEO33683.1"/>
    </source>
</evidence>
<dbReference type="Proteomes" id="UP000321181">
    <property type="component" value="Unassembled WGS sequence"/>
</dbReference>
<keyword evidence="1" id="KW-1133">Transmembrane helix</keyword>
<proteinExistence type="predicted"/>
<feature type="transmembrane region" description="Helical" evidence="1">
    <location>
        <begin position="45"/>
        <end position="65"/>
    </location>
</feature>
<reference evidence="2 3" key="1">
    <citation type="submission" date="2019-07" db="EMBL/GenBank/DDBJ databases">
        <title>Whole genome shotgun sequence of Cellulomonas aerilata NBRC 106308.</title>
        <authorList>
            <person name="Hosoyama A."/>
            <person name="Uohara A."/>
            <person name="Ohji S."/>
            <person name="Ichikawa N."/>
        </authorList>
    </citation>
    <scope>NUCLEOTIDE SEQUENCE [LARGE SCALE GENOMIC DNA]</scope>
    <source>
        <strain evidence="2 3">NBRC 106308</strain>
    </source>
</reference>
<dbReference type="InterPro" id="IPR021443">
    <property type="entry name" value="DUF3093"/>
</dbReference>
<name>A0A512DB28_9CELL</name>
<accession>A0A512DB28</accession>
<comment type="caution">
    <text evidence="2">The sequence shown here is derived from an EMBL/GenBank/DDBJ whole genome shotgun (WGS) entry which is preliminary data.</text>
</comment>
<sequence>MVDSTRTSVPAAYAERLWFGPTGWLCVVGLALVAAISLYPVGRTAAVVAGVLALAVGLAAASAAATRVRVAGGELVAGAAHIPLDLLGDPVALDAAATRAELGPRLDARAHLCLRAWARTAVRVPVLDPADPTPYWVVSTRHPDRLAAALVAGRRRPAAQDG</sequence>
<feature type="transmembrane region" description="Helical" evidence="1">
    <location>
        <begin position="21"/>
        <end position="39"/>
    </location>
</feature>
<dbReference type="OrthoDB" id="3217020at2"/>